<evidence type="ECO:0000313" key="2">
    <source>
        <dbReference type="Proteomes" id="UP000276133"/>
    </source>
</evidence>
<dbReference type="Proteomes" id="UP000276133">
    <property type="component" value="Unassembled WGS sequence"/>
</dbReference>
<proteinExistence type="predicted"/>
<sequence length="73" mass="8732">MEWMERLEWSGTDGTELLERLEWNGTDGTVGMEWNDFKMYLSITREATELQKFFCRRFLACDNAHLFTLKNAF</sequence>
<reference evidence="1 2" key="1">
    <citation type="journal article" date="2018" name="Sci. Rep.">
        <title>Genomic signatures of local adaptation to the degree of environmental predictability in rotifers.</title>
        <authorList>
            <person name="Franch-Gras L."/>
            <person name="Hahn C."/>
            <person name="Garcia-Roger E.M."/>
            <person name="Carmona M.J."/>
            <person name="Serra M."/>
            <person name="Gomez A."/>
        </authorList>
    </citation>
    <scope>NUCLEOTIDE SEQUENCE [LARGE SCALE GENOMIC DNA]</scope>
    <source>
        <strain evidence="1">HYR1</strain>
    </source>
</reference>
<name>A0A3M7R833_BRAPC</name>
<keyword evidence="2" id="KW-1185">Reference proteome</keyword>
<gene>
    <name evidence="1" type="ORF">BpHYR1_030495</name>
</gene>
<dbReference type="AlphaFoldDB" id="A0A3M7R833"/>
<protein>
    <submittedName>
        <fullName evidence="1">Uncharacterized protein</fullName>
    </submittedName>
</protein>
<evidence type="ECO:0000313" key="1">
    <source>
        <dbReference type="EMBL" id="RNA19686.1"/>
    </source>
</evidence>
<accession>A0A3M7R833</accession>
<comment type="caution">
    <text evidence="1">The sequence shown here is derived from an EMBL/GenBank/DDBJ whole genome shotgun (WGS) entry which is preliminary data.</text>
</comment>
<dbReference type="EMBL" id="REGN01003995">
    <property type="protein sequence ID" value="RNA19686.1"/>
    <property type="molecule type" value="Genomic_DNA"/>
</dbReference>
<organism evidence="1 2">
    <name type="scientific">Brachionus plicatilis</name>
    <name type="common">Marine rotifer</name>
    <name type="synonym">Brachionus muelleri</name>
    <dbReference type="NCBI Taxonomy" id="10195"/>
    <lineage>
        <taxon>Eukaryota</taxon>
        <taxon>Metazoa</taxon>
        <taxon>Spiralia</taxon>
        <taxon>Gnathifera</taxon>
        <taxon>Rotifera</taxon>
        <taxon>Eurotatoria</taxon>
        <taxon>Monogononta</taxon>
        <taxon>Pseudotrocha</taxon>
        <taxon>Ploima</taxon>
        <taxon>Brachionidae</taxon>
        <taxon>Brachionus</taxon>
    </lineage>
</organism>